<proteinExistence type="predicted"/>
<organism evidence="2 3">
    <name type="scientific">Pseudazoarcus pumilus</name>
    <dbReference type="NCBI Taxonomy" id="2067960"/>
    <lineage>
        <taxon>Bacteria</taxon>
        <taxon>Pseudomonadati</taxon>
        <taxon>Pseudomonadota</taxon>
        <taxon>Betaproteobacteria</taxon>
        <taxon>Rhodocyclales</taxon>
        <taxon>Zoogloeaceae</taxon>
        <taxon>Pseudazoarcus</taxon>
    </lineage>
</organism>
<sequence length="94" mass="9896">MIAMISLLALAAFSVASITGYGYQTWGRVHTFSGGYFFKTDMALSALILLCLALVGLRSKALSLAAVSMAGYLTLLTNTRIAIPLILAIPLLTG</sequence>
<evidence type="ECO:0000313" key="3">
    <source>
        <dbReference type="Proteomes" id="UP000242205"/>
    </source>
</evidence>
<reference evidence="2 3" key="1">
    <citation type="submission" date="2018-01" db="EMBL/GenBank/DDBJ databases">
        <authorList>
            <person name="Fu G.-Y."/>
        </authorList>
    </citation>
    <scope>NUCLEOTIDE SEQUENCE [LARGE SCALE GENOMIC DNA]</scope>
    <source>
        <strain evidence="2 3">SY39</strain>
    </source>
</reference>
<name>A0A2I6S8X5_9RHOO</name>
<keyword evidence="3" id="KW-1185">Reference proteome</keyword>
<dbReference type="KEGG" id="atw:C0099_12695"/>
<dbReference type="Proteomes" id="UP000242205">
    <property type="component" value="Chromosome"/>
</dbReference>
<keyword evidence="1" id="KW-1133">Transmembrane helix</keyword>
<dbReference type="EMBL" id="CP025682">
    <property type="protein sequence ID" value="AUN95714.1"/>
    <property type="molecule type" value="Genomic_DNA"/>
</dbReference>
<keyword evidence="1" id="KW-0812">Transmembrane</keyword>
<feature type="transmembrane region" description="Helical" evidence="1">
    <location>
        <begin position="36"/>
        <end position="57"/>
    </location>
</feature>
<keyword evidence="1" id="KW-0472">Membrane</keyword>
<evidence type="ECO:0000256" key="1">
    <source>
        <dbReference type="SAM" id="Phobius"/>
    </source>
</evidence>
<evidence type="ECO:0000313" key="2">
    <source>
        <dbReference type="EMBL" id="AUN95714.1"/>
    </source>
</evidence>
<feature type="transmembrane region" description="Helical" evidence="1">
    <location>
        <begin position="69"/>
        <end position="92"/>
    </location>
</feature>
<dbReference type="AlphaFoldDB" id="A0A2I6S8X5"/>
<accession>A0A2I6S8X5</accession>
<gene>
    <name evidence="2" type="ORF">C0099_12695</name>
</gene>
<protein>
    <submittedName>
        <fullName evidence="2">Uncharacterized protein</fullName>
    </submittedName>
</protein>